<feature type="transmembrane region" description="Helical" evidence="8">
    <location>
        <begin position="442"/>
        <end position="461"/>
    </location>
</feature>
<dbReference type="OrthoDB" id="9805788at2"/>
<evidence type="ECO:0000256" key="2">
    <source>
        <dbReference type="ARBA" id="ARBA00010323"/>
    </source>
</evidence>
<evidence type="ECO:0000256" key="4">
    <source>
        <dbReference type="ARBA" id="ARBA00022692"/>
    </source>
</evidence>
<evidence type="ECO:0000313" key="10">
    <source>
        <dbReference type="Proteomes" id="UP000191240"/>
    </source>
</evidence>
<comment type="subcellular location">
    <subcellularLocation>
        <location evidence="1">Cell membrane</location>
        <topology evidence="1">Multi-pass membrane protein</topology>
    </subcellularLocation>
</comment>
<evidence type="ECO:0000256" key="7">
    <source>
        <dbReference type="PIRNR" id="PIRNR016636"/>
    </source>
</evidence>
<reference evidence="9 10" key="1">
    <citation type="submission" date="2016-11" db="EMBL/GenBank/DDBJ databases">
        <authorList>
            <person name="Jaros S."/>
            <person name="Januszkiewicz K."/>
            <person name="Wedrychowicz H."/>
        </authorList>
    </citation>
    <scope>NUCLEOTIDE SEQUENCE [LARGE SCALE GENOMIC DNA]</scope>
    <source>
        <strain evidence="9 10">DSM 3074</strain>
    </source>
</reference>
<keyword evidence="6 7" id="KW-0472">Membrane</keyword>
<dbReference type="InterPro" id="IPR028362">
    <property type="entry name" value="AlgI"/>
</dbReference>
<evidence type="ECO:0000313" key="9">
    <source>
        <dbReference type="EMBL" id="SHI28750.1"/>
    </source>
</evidence>
<dbReference type="InterPro" id="IPR051085">
    <property type="entry name" value="MB_O-acyltransferase"/>
</dbReference>
<dbReference type="PIRSF" id="PIRSF016636">
    <property type="entry name" value="AlgI_DltB"/>
    <property type="match status" value="1"/>
</dbReference>
<dbReference type="GO" id="GO:0016746">
    <property type="term" value="F:acyltransferase activity"/>
    <property type="evidence" value="ECO:0007669"/>
    <property type="project" value="UniProtKB-KW"/>
</dbReference>
<comment type="similarity">
    <text evidence="2 7">Belongs to the membrane-bound acyltransferase family.</text>
</comment>
<feature type="transmembrane region" description="Helical" evidence="8">
    <location>
        <begin position="400"/>
        <end position="421"/>
    </location>
</feature>
<evidence type="ECO:0000256" key="6">
    <source>
        <dbReference type="ARBA" id="ARBA00023136"/>
    </source>
</evidence>
<dbReference type="GO" id="GO:0042121">
    <property type="term" value="P:alginic acid biosynthetic process"/>
    <property type="evidence" value="ECO:0007669"/>
    <property type="project" value="InterPro"/>
</dbReference>
<keyword evidence="7 9" id="KW-0808">Transferase</keyword>
<dbReference type="PANTHER" id="PTHR13285:SF18">
    <property type="entry name" value="PROTEIN-CYSTEINE N-PALMITOYLTRANSFERASE RASP"/>
    <property type="match status" value="1"/>
</dbReference>
<feature type="transmembrane region" description="Helical" evidence="8">
    <location>
        <begin position="115"/>
        <end position="137"/>
    </location>
</feature>
<keyword evidence="7 9" id="KW-0012">Acyltransferase</keyword>
<gene>
    <name evidence="9" type="ORF">SAMN02745671_00003</name>
</gene>
<feature type="transmembrane region" description="Helical" evidence="8">
    <location>
        <begin position="76"/>
        <end position="95"/>
    </location>
</feature>
<dbReference type="RefSeq" id="WP_080325191.1">
    <property type="nucleotide sequence ID" value="NZ_FQYW01000003.1"/>
</dbReference>
<evidence type="ECO:0000256" key="5">
    <source>
        <dbReference type="ARBA" id="ARBA00022989"/>
    </source>
</evidence>
<feature type="transmembrane region" description="Helical" evidence="8">
    <location>
        <begin position="7"/>
        <end position="26"/>
    </location>
</feature>
<dbReference type="InterPro" id="IPR004299">
    <property type="entry name" value="MBOAT_fam"/>
</dbReference>
<dbReference type="EMBL" id="FQYW01000003">
    <property type="protein sequence ID" value="SHI28750.1"/>
    <property type="molecule type" value="Genomic_DNA"/>
</dbReference>
<protein>
    <submittedName>
        <fullName evidence="9">D-alanyl-lipoteichoic acid acyltransferase DltB, MBOAT superfamily</fullName>
    </submittedName>
</protein>
<dbReference type="AlphaFoldDB" id="A0A1M5ZWY2"/>
<dbReference type="Pfam" id="PF03062">
    <property type="entry name" value="MBOAT"/>
    <property type="match status" value="1"/>
</dbReference>
<evidence type="ECO:0000256" key="1">
    <source>
        <dbReference type="ARBA" id="ARBA00004651"/>
    </source>
</evidence>
<sequence>MSFNSIEYAIFLPIVFLLYWSIPHRFRWILLLVASYFFYMSWNPKYVVLILGTTIVSYISAILLDRTESARRKKIILFLASLICLGVLFLFKYFNFISESIAYVCGRLAIPLHPVTLQVLLPVGISFYTFQTLSYVIDVYKGKVKAERHFGQYATFISFFPQLVAGPIERPANLLPQIKSPKIFYYPLAMCGAKQILWGLFKKIAIADVVSGYVDKGYNNLPFCTEFDLLFIVLMFSVQIYCDFSGYSDIAIGTAKLFGINLMTNFSSPYLSLSVKEFWSRWHISLSSWFKDYLYIPLGGNRCTRLRNYFNILVTFLISGLWHGANWTFVCWGGIHGVAQVLEKIFGFSPKESICSKVIHWALVFTFCNIAWVFFRAESLGDAIFIVQNLKFILYAPTSYIGLSKFICLYLLVSISIVFVFDYISLKQDVIALLQRKSNITNLAFLYMLIAFILFGLNNSIGSNQFVYFQF</sequence>
<evidence type="ECO:0000256" key="3">
    <source>
        <dbReference type="ARBA" id="ARBA00022475"/>
    </source>
</evidence>
<dbReference type="InterPro" id="IPR024194">
    <property type="entry name" value="Ac/AlaTfrase_AlgI/DltB"/>
</dbReference>
<keyword evidence="5 8" id="KW-1133">Transmembrane helix</keyword>
<keyword evidence="3 7" id="KW-1003">Cell membrane</keyword>
<dbReference type="PIRSF" id="PIRSF500217">
    <property type="entry name" value="AlgI"/>
    <property type="match status" value="1"/>
</dbReference>
<accession>A0A1M5ZWY2</accession>
<name>A0A1M5ZWY2_9FIRM</name>
<dbReference type="PANTHER" id="PTHR13285">
    <property type="entry name" value="ACYLTRANSFERASE"/>
    <property type="match status" value="1"/>
</dbReference>
<dbReference type="GO" id="GO:0005886">
    <property type="term" value="C:plasma membrane"/>
    <property type="evidence" value="ECO:0007669"/>
    <property type="project" value="UniProtKB-SubCell"/>
</dbReference>
<feature type="transmembrane region" description="Helical" evidence="8">
    <location>
        <begin position="46"/>
        <end position="64"/>
    </location>
</feature>
<feature type="transmembrane region" description="Helical" evidence="8">
    <location>
        <begin position="358"/>
        <end position="375"/>
    </location>
</feature>
<proteinExistence type="inferred from homology"/>
<organism evidence="9 10">
    <name type="scientific">Anaerovibrio lipolyticus DSM 3074</name>
    <dbReference type="NCBI Taxonomy" id="1120997"/>
    <lineage>
        <taxon>Bacteria</taxon>
        <taxon>Bacillati</taxon>
        <taxon>Bacillota</taxon>
        <taxon>Negativicutes</taxon>
        <taxon>Selenomonadales</taxon>
        <taxon>Selenomonadaceae</taxon>
        <taxon>Anaerovibrio</taxon>
    </lineage>
</organism>
<evidence type="ECO:0000256" key="8">
    <source>
        <dbReference type="SAM" id="Phobius"/>
    </source>
</evidence>
<dbReference type="Proteomes" id="UP000191240">
    <property type="component" value="Unassembled WGS sequence"/>
</dbReference>
<keyword evidence="4 8" id="KW-0812">Transmembrane</keyword>